<dbReference type="EMBL" id="JPRM01000053">
    <property type="protein sequence ID" value="KFF08193.1"/>
    <property type="molecule type" value="Genomic_DNA"/>
</dbReference>
<dbReference type="RefSeq" id="WP_035628199.1">
    <property type="nucleotide sequence ID" value="NZ_JBEWQG010000026.1"/>
</dbReference>
<keyword evidence="1" id="KW-0812">Transmembrane</keyword>
<protein>
    <submittedName>
        <fullName evidence="2">Uncharacterized protein</fullName>
    </submittedName>
</protein>
<dbReference type="AlphaFoldDB" id="A0A085ZUS9"/>
<proteinExistence type="predicted"/>
<accession>A0A085ZUS9</accession>
<dbReference type="eggNOG" id="COG0457">
    <property type="taxonomic scope" value="Bacteria"/>
</dbReference>
<evidence type="ECO:0000313" key="4">
    <source>
        <dbReference type="Proteomes" id="UP000028712"/>
    </source>
</evidence>
<keyword evidence="5" id="KW-1185">Reference proteome</keyword>
<keyword evidence="1" id="KW-1133">Transmembrane helix</keyword>
<feature type="transmembrane region" description="Helical" evidence="1">
    <location>
        <begin position="21"/>
        <end position="38"/>
    </location>
</feature>
<sequence>MKTNNTEGLTLFEIKQLIQQGGKFVAFPYTVSALFVSYKKESPIYFVRPNENTLKYSFSYFMLNLFFGWWGLPLGPIHTISSLYYHIIGGKDCTQIILNDLELNNPVYTPDLHYLQFA</sequence>
<evidence type="ECO:0000313" key="5">
    <source>
        <dbReference type="Proteomes" id="UP000198424"/>
    </source>
</evidence>
<dbReference type="OrthoDB" id="962559at2"/>
<evidence type="ECO:0000313" key="2">
    <source>
        <dbReference type="EMBL" id="KFF08193.1"/>
    </source>
</evidence>
<evidence type="ECO:0000313" key="3">
    <source>
        <dbReference type="EMBL" id="OXA85675.1"/>
    </source>
</evidence>
<gene>
    <name evidence="3" type="ORF">B0A62_24300</name>
    <name evidence="2" type="ORF">IW20_23790</name>
</gene>
<dbReference type="STRING" id="991.IW20_23790"/>
<evidence type="ECO:0000256" key="1">
    <source>
        <dbReference type="SAM" id="Phobius"/>
    </source>
</evidence>
<dbReference type="EMBL" id="MUGY01000054">
    <property type="protein sequence ID" value="OXA85675.1"/>
    <property type="molecule type" value="Genomic_DNA"/>
</dbReference>
<reference evidence="3 5" key="2">
    <citation type="submission" date="2016-11" db="EMBL/GenBank/DDBJ databases">
        <title>Whole genomes of Flavobacteriaceae.</title>
        <authorList>
            <person name="Stine C."/>
            <person name="Li C."/>
            <person name="Tadesse D."/>
        </authorList>
    </citation>
    <scope>NUCLEOTIDE SEQUENCE [LARGE SCALE GENOMIC DNA]</scope>
    <source>
        <strain evidence="3 5">ATCC 29551</strain>
    </source>
</reference>
<dbReference type="Proteomes" id="UP000198424">
    <property type="component" value="Unassembled WGS sequence"/>
</dbReference>
<reference evidence="2 4" key="1">
    <citation type="submission" date="2014-07" db="EMBL/GenBank/DDBJ databases">
        <title>Genome of Flavobacterium hydatis DSM 2063.</title>
        <authorList>
            <person name="Pipes S.E."/>
            <person name="Stropko S.J."/>
            <person name="Newman J.D."/>
        </authorList>
    </citation>
    <scope>NUCLEOTIDE SEQUENCE [LARGE SCALE GENOMIC DNA]</scope>
    <source>
        <strain evidence="2 4">DSM 2063</strain>
    </source>
</reference>
<dbReference type="Proteomes" id="UP000028712">
    <property type="component" value="Unassembled WGS sequence"/>
</dbReference>
<name>A0A085ZUS9_FLAHY</name>
<feature type="transmembrane region" description="Helical" evidence="1">
    <location>
        <begin position="58"/>
        <end position="77"/>
    </location>
</feature>
<organism evidence="2 4">
    <name type="scientific">Flavobacterium hydatis</name>
    <name type="common">Cytophaga aquatilis</name>
    <dbReference type="NCBI Taxonomy" id="991"/>
    <lineage>
        <taxon>Bacteria</taxon>
        <taxon>Pseudomonadati</taxon>
        <taxon>Bacteroidota</taxon>
        <taxon>Flavobacteriia</taxon>
        <taxon>Flavobacteriales</taxon>
        <taxon>Flavobacteriaceae</taxon>
        <taxon>Flavobacterium</taxon>
    </lineage>
</organism>
<comment type="caution">
    <text evidence="2">The sequence shown here is derived from an EMBL/GenBank/DDBJ whole genome shotgun (WGS) entry which is preliminary data.</text>
</comment>
<keyword evidence="1" id="KW-0472">Membrane</keyword>